<dbReference type="Pfam" id="PF23571">
    <property type="entry name" value="GH3_M"/>
    <property type="match status" value="1"/>
</dbReference>
<dbReference type="Proteomes" id="UP000198901">
    <property type="component" value="Unassembled WGS sequence"/>
</dbReference>
<dbReference type="RefSeq" id="WP_093203909.1">
    <property type="nucleotide sequence ID" value="NZ_FNGS01000005.1"/>
</dbReference>
<organism evidence="3 4">
    <name type="scientific">Siphonobacter aquaeclarae</name>
    <dbReference type="NCBI Taxonomy" id="563176"/>
    <lineage>
        <taxon>Bacteria</taxon>
        <taxon>Pseudomonadati</taxon>
        <taxon>Bacteroidota</taxon>
        <taxon>Cytophagia</taxon>
        <taxon>Cytophagales</taxon>
        <taxon>Cytophagaceae</taxon>
        <taxon>Siphonobacter</taxon>
    </lineage>
</organism>
<dbReference type="GO" id="GO:0016881">
    <property type="term" value="F:acid-amino acid ligase activity"/>
    <property type="evidence" value="ECO:0007669"/>
    <property type="project" value="TreeGrafter"/>
</dbReference>
<protein>
    <submittedName>
        <fullName evidence="3">GH3 auxin-responsive promoter</fullName>
    </submittedName>
</protein>
<dbReference type="Pfam" id="PF03321">
    <property type="entry name" value="GH3"/>
    <property type="match status" value="1"/>
</dbReference>
<dbReference type="InterPro" id="IPR055378">
    <property type="entry name" value="GH3_C"/>
</dbReference>
<dbReference type="OrthoDB" id="5678283at2"/>
<feature type="domain" description="GH3 middle" evidence="1">
    <location>
        <begin position="307"/>
        <end position="370"/>
    </location>
</feature>
<evidence type="ECO:0000313" key="4">
    <source>
        <dbReference type="Proteomes" id="UP000198901"/>
    </source>
</evidence>
<evidence type="ECO:0000313" key="3">
    <source>
        <dbReference type="EMBL" id="SDM26923.1"/>
    </source>
</evidence>
<feature type="domain" description="GH3 C-terminal" evidence="2">
    <location>
        <begin position="397"/>
        <end position="501"/>
    </location>
</feature>
<reference evidence="3 4" key="1">
    <citation type="submission" date="2016-10" db="EMBL/GenBank/DDBJ databases">
        <authorList>
            <person name="de Groot N.N."/>
        </authorList>
    </citation>
    <scope>NUCLEOTIDE SEQUENCE [LARGE SCALE GENOMIC DNA]</scope>
    <source>
        <strain evidence="3 4">DSM 21668</strain>
    </source>
</reference>
<dbReference type="Pfam" id="PF23572">
    <property type="entry name" value="GH3_C"/>
    <property type="match status" value="1"/>
</dbReference>
<proteinExistence type="predicted"/>
<dbReference type="PANTHER" id="PTHR31901:SF9">
    <property type="entry name" value="GH3 DOMAIN-CONTAINING PROTEIN"/>
    <property type="match status" value="1"/>
</dbReference>
<dbReference type="GO" id="GO:0005737">
    <property type="term" value="C:cytoplasm"/>
    <property type="evidence" value="ECO:0007669"/>
    <property type="project" value="TreeGrafter"/>
</dbReference>
<evidence type="ECO:0000259" key="2">
    <source>
        <dbReference type="Pfam" id="PF23572"/>
    </source>
</evidence>
<accession>A0A1G9RUR7</accession>
<name>A0A1G9RUR7_9BACT</name>
<dbReference type="InterPro" id="IPR055377">
    <property type="entry name" value="GH3_M"/>
</dbReference>
<dbReference type="AlphaFoldDB" id="A0A1G9RUR7"/>
<dbReference type="PANTHER" id="PTHR31901">
    <property type="entry name" value="GH3 DOMAIN-CONTAINING PROTEIN"/>
    <property type="match status" value="1"/>
</dbReference>
<sequence>MAVLGSLLKRGIGLTGTVIRQRRVNGYKSQRKAFIKLLNKARYTAFGEAYHFEEIMSSALFRKDKQFYHLYRQYVPIHDYNKMYSEWWHRTKDGEKNVTWPGRVKFFALSSGTSEAASKYIPVTKDMVKAMQRTSIRQIIALSEFKNLSDELFEKGYLMLGGSTDLKFSGRYFEGDLSGINASQIPFWFERFYKPGKEIARIRDWELKLEEITKQAKDWDIGYVVGVPAWIQLLLERIIKHYNLKNIHEIWPNLEVFGWGGVSFEPYRGGFEKLLGRPITYIETYLASEGFLAYQARPEAKGMQLALNQGIFFEFIPFNDENFNGDGEVRPEAQTLMIDDVEEGVEYALLISTCSGTWRYLIGDTVRFTDKRRGEITITGRTKHYLSLCGEHLSVENMNRAIELATAELGISIPEYTVAGVPEGALFAHHWYVGTDDAVDADVLRRLIDEKLKELNDDYAVERRHALRDVKLTVLPVQAFYDWMAAKGKMGGQHKFPRVLRKMMIQNWLDFLHSASYEVEAVASK</sequence>
<evidence type="ECO:0000259" key="1">
    <source>
        <dbReference type="Pfam" id="PF23571"/>
    </source>
</evidence>
<keyword evidence="4" id="KW-1185">Reference proteome</keyword>
<dbReference type="InterPro" id="IPR004993">
    <property type="entry name" value="GH3"/>
</dbReference>
<dbReference type="STRING" id="563176.SAMN04488090_3051"/>
<gene>
    <name evidence="3" type="ORF">SAMN04488090_3051</name>
</gene>
<dbReference type="EMBL" id="FNGS01000005">
    <property type="protein sequence ID" value="SDM26923.1"/>
    <property type="molecule type" value="Genomic_DNA"/>
</dbReference>